<dbReference type="PANTHER" id="PTHR43395:SF1">
    <property type="entry name" value="CHEMOTAXIS PROTEIN CHEA"/>
    <property type="match status" value="1"/>
</dbReference>
<gene>
    <name evidence="4" type="ORF">SAMN06296036_104143</name>
</gene>
<dbReference type="InterPro" id="IPR051315">
    <property type="entry name" value="Bact_Chemotaxis_CheA"/>
</dbReference>
<keyword evidence="2" id="KW-1133">Transmembrane helix</keyword>
<dbReference type="Pfam" id="PF07695">
    <property type="entry name" value="7TMR-DISM_7TM"/>
    <property type="match status" value="1"/>
</dbReference>
<dbReference type="InterPro" id="IPR011622">
    <property type="entry name" value="7TMR_DISM_rcpt_extracell_dom2"/>
</dbReference>
<feature type="transmembrane region" description="Helical" evidence="2">
    <location>
        <begin position="179"/>
        <end position="199"/>
    </location>
</feature>
<dbReference type="GO" id="GO:0004672">
    <property type="term" value="F:protein kinase activity"/>
    <property type="evidence" value="ECO:0007669"/>
    <property type="project" value="UniProtKB-ARBA"/>
</dbReference>
<dbReference type="SUPFAM" id="SSF55874">
    <property type="entry name" value="ATPase domain of HSP90 chaperone/DNA topoisomerase II/histidine kinase"/>
    <property type="match status" value="1"/>
</dbReference>
<keyword evidence="1" id="KW-0597">Phosphoprotein</keyword>
<feature type="transmembrane region" description="Helical" evidence="2">
    <location>
        <begin position="278"/>
        <end position="297"/>
    </location>
</feature>
<dbReference type="GO" id="GO:0000160">
    <property type="term" value="P:phosphorelay signal transduction system"/>
    <property type="evidence" value="ECO:0007669"/>
    <property type="project" value="InterPro"/>
</dbReference>
<dbReference type="EMBL" id="FWZT01000004">
    <property type="protein sequence ID" value="SMF06625.1"/>
    <property type="molecule type" value="Genomic_DNA"/>
</dbReference>
<dbReference type="Gene3D" id="1.20.120.160">
    <property type="entry name" value="HPT domain"/>
    <property type="match status" value="1"/>
</dbReference>
<evidence type="ECO:0000313" key="4">
    <source>
        <dbReference type="EMBL" id="SMF06625.1"/>
    </source>
</evidence>
<feature type="domain" description="HPt" evidence="3">
    <location>
        <begin position="571"/>
        <end position="665"/>
    </location>
</feature>
<dbReference type="InterPro" id="IPR036641">
    <property type="entry name" value="HPT_dom_sf"/>
</dbReference>
<keyword evidence="5" id="KW-1185">Reference proteome</keyword>
<feature type="transmembrane region" description="Helical" evidence="2">
    <location>
        <begin position="246"/>
        <end position="266"/>
    </location>
</feature>
<feature type="transmembrane region" description="Helical" evidence="2">
    <location>
        <begin position="206"/>
        <end position="226"/>
    </location>
</feature>
<sequence length="923" mass="104520">MSYKLMLTLLIMTSKAFSSEYDLAQMQQGDLLGRYLSIYQNSEDPLSSTKAFEIYRQGGFTRNHSDRPNFGASTDEYWAAIELVNGDEQRSIIIENDHGIIDYYDVYLIDASGIRSILEAGDQQAFSNRYLKIRTMNAQVILPPGKSTVLFRSQGESTNYLSLKVWDEAPYEEAMRWDFLLIGLLIGAHIVMIVYNAILAISMRDAVYWSYVVCVSLNLLLHISAINFGQFLGFHLFGFETYSNHIQLVLIDLIIISSIIFSWLFLDMKHSKFRSFTLLAKMICTVSLINIFVNNLWSVPLTSIMVMLSSAALIPLVVSLGLLRYFKEGYQPALVFLCAWGTYLLGSAGYLFVSLGVVESNAFFYWGQFVGGAAEVSLFSIALGIRFSYTKKKNASKIAALNEELNQINRGLEEKVQVRTQEVQDILTHIHQGIFTTSDGLTIDQKYSAYLETLLGCKALGGRALTDVLLNDSNLSSDQVDQLKTALSMALGEESLAFDINNHLLPDKLDFKNPEGRQLMMELDWNPLIKDDVVDRILVAIRDMTEKHEMQKQIDQKGREIELIRQLIDVKPERFSQFRKVFSDMMSAIDPIVEHQIITHDDIRSTFISYHTLKGVSRSLDLRQLSTVIHDAETLLVRWRDEGKAQDPEELRLAHQRIHDMFQEYIEINDHRLGRVVDHRFIQVSRELVLRVIEGVEALGRLPDVLDDDMLSLKKYYYKTPEDIVYEQLDSIRDIAEQLGKPLPKIHYVNHNFGLSPQAAEIFEKVLVHLIRNSLAHGLETGNERISRGKAERGEITISLSETSKVLTIHYCDDGRGISLKEIQERAQKLGVALPSHASHQEVVELLFTSGFSTQKEANNVAGRGVGLDAVRSFLNDISSAIGVELRSLPHYPDRFGLDFVMSFQSECYHRLASEGISQVGAA</sequence>
<dbReference type="Proteomes" id="UP000192907">
    <property type="component" value="Unassembled WGS sequence"/>
</dbReference>
<evidence type="ECO:0000256" key="1">
    <source>
        <dbReference type="PROSITE-ProRule" id="PRU00110"/>
    </source>
</evidence>
<dbReference type="Pfam" id="PF07696">
    <property type="entry name" value="7TMR-DISMED2"/>
    <property type="match status" value="1"/>
</dbReference>
<evidence type="ECO:0000259" key="3">
    <source>
        <dbReference type="PROSITE" id="PS50894"/>
    </source>
</evidence>
<feature type="transmembrane region" description="Helical" evidence="2">
    <location>
        <begin position="303"/>
        <end position="326"/>
    </location>
</feature>
<dbReference type="InterPro" id="IPR011623">
    <property type="entry name" value="7TMR_DISM_rcpt_extracell_dom1"/>
</dbReference>
<reference evidence="5" key="1">
    <citation type="submission" date="2017-04" db="EMBL/GenBank/DDBJ databases">
        <authorList>
            <person name="Varghese N."/>
            <person name="Submissions S."/>
        </authorList>
    </citation>
    <scope>NUCLEOTIDE SEQUENCE [LARGE SCALE GENOMIC DNA]</scope>
    <source>
        <strain evidence="5">RKEM611</strain>
    </source>
</reference>
<evidence type="ECO:0000313" key="5">
    <source>
        <dbReference type="Proteomes" id="UP000192907"/>
    </source>
</evidence>
<proteinExistence type="predicted"/>
<name>A0A1Y6BJN6_9BACT</name>
<dbReference type="PROSITE" id="PS50894">
    <property type="entry name" value="HPT"/>
    <property type="match status" value="1"/>
</dbReference>
<dbReference type="InterPro" id="IPR008207">
    <property type="entry name" value="Sig_transdc_His_kin_Hpt_dom"/>
</dbReference>
<dbReference type="InterPro" id="IPR003594">
    <property type="entry name" value="HATPase_dom"/>
</dbReference>
<dbReference type="STRING" id="1513793.SAMN06296036_104143"/>
<dbReference type="PANTHER" id="PTHR43395">
    <property type="entry name" value="SENSOR HISTIDINE KINASE CHEA"/>
    <property type="match status" value="1"/>
</dbReference>
<dbReference type="SMART" id="SM00387">
    <property type="entry name" value="HATPase_c"/>
    <property type="match status" value="1"/>
</dbReference>
<dbReference type="Pfam" id="PF01627">
    <property type="entry name" value="Hpt"/>
    <property type="match status" value="1"/>
</dbReference>
<evidence type="ECO:0000256" key="2">
    <source>
        <dbReference type="SAM" id="Phobius"/>
    </source>
</evidence>
<protein>
    <submittedName>
        <fullName evidence="4">Hpt domain-containing protein</fullName>
    </submittedName>
</protein>
<dbReference type="InterPro" id="IPR036890">
    <property type="entry name" value="HATPase_C_sf"/>
</dbReference>
<feature type="modified residue" description="Phosphohistidine" evidence="1">
    <location>
        <position position="611"/>
    </location>
</feature>
<dbReference type="AlphaFoldDB" id="A0A1Y6BJN6"/>
<feature type="transmembrane region" description="Helical" evidence="2">
    <location>
        <begin position="333"/>
        <end position="353"/>
    </location>
</feature>
<dbReference type="SUPFAM" id="SSF47226">
    <property type="entry name" value="Histidine-containing phosphotransfer domain, HPT domain"/>
    <property type="match status" value="1"/>
</dbReference>
<feature type="transmembrane region" description="Helical" evidence="2">
    <location>
        <begin position="365"/>
        <end position="387"/>
    </location>
</feature>
<keyword evidence="2" id="KW-0472">Membrane</keyword>
<dbReference type="Gene3D" id="2.60.40.2380">
    <property type="match status" value="1"/>
</dbReference>
<dbReference type="Pfam" id="PF02518">
    <property type="entry name" value="HATPase_c"/>
    <property type="match status" value="1"/>
</dbReference>
<dbReference type="Gene3D" id="3.30.565.10">
    <property type="entry name" value="Histidine kinase-like ATPase, C-terminal domain"/>
    <property type="match status" value="1"/>
</dbReference>
<organism evidence="4 5">
    <name type="scientific">Pseudobacteriovorax antillogorgiicola</name>
    <dbReference type="NCBI Taxonomy" id="1513793"/>
    <lineage>
        <taxon>Bacteria</taxon>
        <taxon>Pseudomonadati</taxon>
        <taxon>Bdellovibrionota</taxon>
        <taxon>Oligoflexia</taxon>
        <taxon>Oligoflexales</taxon>
        <taxon>Pseudobacteriovoracaceae</taxon>
        <taxon>Pseudobacteriovorax</taxon>
    </lineage>
</organism>
<keyword evidence="2" id="KW-0812">Transmembrane</keyword>
<accession>A0A1Y6BJN6</accession>